<reference evidence="1" key="1">
    <citation type="submission" date="2018-10" db="EMBL/GenBank/DDBJ databases">
        <title>Schaedlerella arabinophila gen. nov. sp. nov., isolated from the mouse intestinal tract and comparative analysis with the genome of the closely related altered Schaedler flora strain ASF502.</title>
        <authorList>
            <person name="Miyake S."/>
            <person name="Soh M."/>
            <person name="Seedorf H."/>
        </authorList>
    </citation>
    <scope>NUCLEOTIDE SEQUENCE [LARGE SCALE GENOMIC DNA]</scope>
    <source>
        <strain evidence="1">DSM 106076</strain>
    </source>
</reference>
<organism evidence="1 2">
    <name type="scientific">Schaedlerella arabinosiphila</name>
    <dbReference type="NCBI Taxonomy" id="2044587"/>
    <lineage>
        <taxon>Bacteria</taxon>
        <taxon>Bacillati</taxon>
        <taxon>Bacillota</taxon>
        <taxon>Clostridia</taxon>
        <taxon>Lachnospirales</taxon>
        <taxon>Lachnospiraceae</taxon>
        <taxon>Schaedlerella</taxon>
    </lineage>
</organism>
<dbReference type="Proteomes" id="UP000274920">
    <property type="component" value="Unassembled WGS sequence"/>
</dbReference>
<gene>
    <name evidence="1" type="ORF">EBB54_10025</name>
</gene>
<dbReference type="AlphaFoldDB" id="A0A3R8JMR5"/>
<sequence length="185" mass="20948">MIYISKGIVGKGFTTELIQVIRGGRSIYLSGREADLWLKGRFSFSQTVEEERTLHHLVRMGLAEMEPEESNDARYQILTRCICCPAKAAKRKMGLSMEEKTVLSWLVNAGIRLSTAELVYLIENKVEAGPKFFYPDNRQALVEAIYTVDTITDNILENQMATAGCRDRVVQSILSLLKKKKLMIL</sequence>
<evidence type="ECO:0000313" key="2">
    <source>
        <dbReference type="Proteomes" id="UP000274920"/>
    </source>
</evidence>
<proteinExistence type="predicted"/>
<dbReference type="EMBL" id="RHJS01000002">
    <property type="protein sequence ID" value="RRK31662.1"/>
    <property type="molecule type" value="Genomic_DNA"/>
</dbReference>
<accession>A0A3R8JMR5</accession>
<evidence type="ECO:0000313" key="1">
    <source>
        <dbReference type="EMBL" id="RRK31662.1"/>
    </source>
</evidence>
<comment type="caution">
    <text evidence="1">The sequence shown here is derived from an EMBL/GenBank/DDBJ whole genome shotgun (WGS) entry which is preliminary data.</text>
</comment>
<keyword evidence="2" id="KW-1185">Reference proteome</keyword>
<name>A0A3R8JMR5_9FIRM</name>
<protein>
    <submittedName>
        <fullName evidence="1">Uncharacterized protein</fullName>
    </submittedName>
</protein>